<keyword evidence="2" id="KW-1185">Reference proteome</keyword>
<sequence length="66" mass="7192">MYVEGGAGWDEGEEEAIVFRVINGADRGAADLDSQSMKLMKSAWNMIYAMKNTDQLVTATANSFQG</sequence>
<protein>
    <submittedName>
        <fullName evidence="1">Uncharacterized protein</fullName>
    </submittedName>
</protein>
<reference evidence="1 2" key="1">
    <citation type="submission" date="2016-09" db="EMBL/GenBank/DDBJ databases">
        <title>Bacillus aquimaris SAMM genome sequence reveals colonization and biosurfactant production capacities.</title>
        <authorList>
            <person name="Waghmode S.R."/>
            <person name="Suryavanshi M.V."/>
        </authorList>
    </citation>
    <scope>NUCLEOTIDE SEQUENCE [LARGE SCALE GENOMIC DNA]</scope>
    <source>
        <strain evidence="1 2">SAMM</strain>
    </source>
</reference>
<dbReference type="AlphaFoldDB" id="A0A1J6VYJ3"/>
<evidence type="ECO:0000313" key="1">
    <source>
        <dbReference type="EMBL" id="OIU70370.1"/>
    </source>
</evidence>
<gene>
    <name evidence="1" type="ORF">BHE18_11660</name>
</gene>
<dbReference type="EMBL" id="MINN01000106">
    <property type="protein sequence ID" value="OIU70370.1"/>
    <property type="molecule type" value="Genomic_DNA"/>
</dbReference>
<organism evidence="1 2">
    <name type="scientific">Rossellomorea aquimaris</name>
    <dbReference type="NCBI Taxonomy" id="189382"/>
    <lineage>
        <taxon>Bacteria</taxon>
        <taxon>Bacillati</taxon>
        <taxon>Bacillota</taxon>
        <taxon>Bacilli</taxon>
        <taxon>Bacillales</taxon>
        <taxon>Bacillaceae</taxon>
        <taxon>Rossellomorea</taxon>
    </lineage>
</organism>
<name>A0A1J6VYJ3_9BACI</name>
<accession>A0A1J6VYJ3</accession>
<dbReference type="Proteomes" id="UP000182062">
    <property type="component" value="Unassembled WGS sequence"/>
</dbReference>
<proteinExistence type="predicted"/>
<evidence type="ECO:0000313" key="2">
    <source>
        <dbReference type="Proteomes" id="UP000182062"/>
    </source>
</evidence>
<comment type="caution">
    <text evidence="1">The sequence shown here is derived from an EMBL/GenBank/DDBJ whole genome shotgun (WGS) entry which is preliminary data.</text>
</comment>